<dbReference type="AlphaFoldDB" id="A0A1L7I8T9"/>
<organism evidence="1 2">
    <name type="scientific">Christiangramia flava JLT2011</name>
    <dbReference type="NCBI Taxonomy" id="1229726"/>
    <lineage>
        <taxon>Bacteria</taxon>
        <taxon>Pseudomonadati</taxon>
        <taxon>Bacteroidota</taxon>
        <taxon>Flavobacteriia</taxon>
        <taxon>Flavobacteriales</taxon>
        <taxon>Flavobacteriaceae</taxon>
        <taxon>Christiangramia</taxon>
    </lineage>
</organism>
<gene>
    <name evidence="1" type="ORF">GRFL_2801</name>
</gene>
<dbReference type="Proteomes" id="UP000186230">
    <property type="component" value="Chromosome"/>
</dbReference>
<dbReference type="KEGG" id="gfl:GRFL_2801"/>
<keyword evidence="2" id="KW-1185">Reference proteome</keyword>
<accession>A0A1L7I8T9</accession>
<sequence>MIRMLLLVKKFFNISENRLAKFPDNYPVIQMKKRLFGLLKNKSGMMNEWKV</sequence>
<evidence type="ECO:0000313" key="1">
    <source>
        <dbReference type="EMBL" id="APU69525.1"/>
    </source>
</evidence>
<proteinExistence type="predicted"/>
<name>A0A1L7I8T9_9FLAO</name>
<evidence type="ECO:0000313" key="2">
    <source>
        <dbReference type="Proteomes" id="UP000186230"/>
    </source>
</evidence>
<protein>
    <submittedName>
        <fullName evidence="1">Uncharacterized protein</fullName>
    </submittedName>
</protein>
<dbReference type="EMBL" id="CP016359">
    <property type="protein sequence ID" value="APU69525.1"/>
    <property type="molecule type" value="Genomic_DNA"/>
</dbReference>
<reference evidence="1 2" key="1">
    <citation type="submission" date="2016-07" db="EMBL/GenBank/DDBJ databases">
        <title>Multi-omics approach to identify versatile polysaccharide utilization systems of a marine flavobacterium Gramella flava.</title>
        <authorList>
            <person name="Tang K."/>
        </authorList>
    </citation>
    <scope>NUCLEOTIDE SEQUENCE [LARGE SCALE GENOMIC DNA]</scope>
    <source>
        <strain evidence="1 2">JLT2011</strain>
    </source>
</reference>